<evidence type="ECO:0000256" key="1">
    <source>
        <dbReference type="SAM" id="MobiDB-lite"/>
    </source>
</evidence>
<reference evidence="2" key="1">
    <citation type="journal article" date="2019" name="bioRxiv">
        <title>The Genome of the Zebra Mussel, Dreissena polymorpha: A Resource for Invasive Species Research.</title>
        <authorList>
            <person name="McCartney M.A."/>
            <person name="Auch B."/>
            <person name="Kono T."/>
            <person name="Mallez S."/>
            <person name="Zhang Y."/>
            <person name="Obille A."/>
            <person name="Becker A."/>
            <person name="Abrahante J.E."/>
            <person name="Garbe J."/>
            <person name="Badalamenti J.P."/>
            <person name="Herman A."/>
            <person name="Mangelson H."/>
            <person name="Liachko I."/>
            <person name="Sullivan S."/>
            <person name="Sone E.D."/>
            <person name="Koren S."/>
            <person name="Silverstein K.A.T."/>
            <person name="Beckman K.B."/>
            <person name="Gohl D.M."/>
        </authorList>
    </citation>
    <scope>NUCLEOTIDE SEQUENCE</scope>
    <source>
        <strain evidence="2">Duluth1</strain>
        <tissue evidence="2">Whole animal</tissue>
    </source>
</reference>
<proteinExistence type="predicted"/>
<keyword evidence="3" id="KW-1185">Reference proteome</keyword>
<name>A0A9D4CJK1_DREPO</name>
<dbReference type="EMBL" id="JAIWYP010000012">
    <property type="protein sequence ID" value="KAH3725819.1"/>
    <property type="molecule type" value="Genomic_DNA"/>
</dbReference>
<dbReference type="AlphaFoldDB" id="A0A9D4CJK1"/>
<sequence>MLLKLNEKDEGEVNAGSPEDDCVKPVVLTENAHVIKSVKSSECEVPKPGPSDDRGSSTLHTRATEFTSVTMAAMQSDDPYIAKIYSMIRDGIKAPVDEMVTLSPETRHYWVIRDSLVLVENVLYRKFQRVNETHDCLQLLGPYTL</sequence>
<evidence type="ECO:0000313" key="2">
    <source>
        <dbReference type="EMBL" id="KAH3725819.1"/>
    </source>
</evidence>
<dbReference type="Proteomes" id="UP000828390">
    <property type="component" value="Unassembled WGS sequence"/>
</dbReference>
<comment type="caution">
    <text evidence="2">The sequence shown here is derived from an EMBL/GenBank/DDBJ whole genome shotgun (WGS) entry which is preliminary data.</text>
</comment>
<gene>
    <name evidence="2" type="ORF">DPMN_051668</name>
</gene>
<reference evidence="2" key="2">
    <citation type="submission" date="2020-11" db="EMBL/GenBank/DDBJ databases">
        <authorList>
            <person name="McCartney M.A."/>
            <person name="Auch B."/>
            <person name="Kono T."/>
            <person name="Mallez S."/>
            <person name="Becker A."/>
            <person name="Gohl D.M."/>
            <person name="Silverstein K.A.T."/>
            <person name="Koren S."/>
            <person name="Bechman K.B."/>
            <person name="Herman A."/>
            <person name="Abrahante J.E."/>
            <person name="Garbe J."/>
        </authorList>
    </citation>
    <scope>NUCLEOTIDE SEQUENCE</scope>
    <source>
        <strain evidence="2">Duluth1</strain>
        <tissue evidence="2">Whole animal</tissue>
    </source>
</reference>
<feature type="region of interest" description="Disordered" evidence="1">
    <location>
        <begin position="40"/>
        <end position="60"/>
    </location>
</feature>
<feature type="region of interest" description="Disordered" evidence="1">
    <location>
        <begin position="1"/>
        <end position="22"/>
    </location>
</feature>
<protein>
    <submittedName>
        <fullName evidence="2">Uncharacterized protein</fullName>
    </submittedName>
</protein>
<feature type="compositionally biased region" description="Basic and acidic residues" evidence="1">
    <location>
        <begin position="40"/>
        <end position="55"/>
    </location>
</feature>
<organism evidence="2 3">
    <name type="scientific">Dreissena polymorpha</name>
    <name type="common">Zebra mussel</name>
    <name type="synonym">Mytilus polymorpha</name>
    <dbReference type="NCBI Taxonomy" id="45954"/>
    <lineage>
        <taxon>Eukaryota</taxon>
        <taxon>Metazoa</taxon>
        <taxon>Spiralia</taxon>
        <taxon>Lophotrochozoa</taxon>
        <taxon>Mollusca</taxon>
        <taxon>Bivalvia</taxon>
        <taxon>Autobranchia</taxon>
        <taxon>Heteroconchia</taxon>
        <taxon>Euheterodonta</taxon>
        <taxon>Imparidentia</taxon>
        <taxon>Neoheterodontei</taxon>
        <taxon>Myida</taxon>
        <taxon>Dreissenoidea</taxon>
        <taxon>Dreissenidae</taxon>
        <taxon>Dreissena</taxon>
    </lineage>
</organism>
<evidence type="ECO:0000313" key="3">
    <source>
        <dbReference type="Proteomes" id="UP000828390"/>
    </source>
</evidence>
<accession>A0A9D4CJK1</accession>